<dbReference type="Pfam" id="PF01232">
    <property type="entry name" value="Mannitol_dh"/>
    <property type="match status" value="1"/>
</dbReference>
<dbReference type="InterPro" id="IPR013131">
    <property type="entry name" value="Mannitol_DH_N"/>
</dbReference>
<evidence type="ECO:0000259" key="4">
    <source>
        <dbReference type="Pfam" id="PF01232"/>
    </source>
</evidence>
<dbReference type="PANTHER" id="PTHR30524">
    <property type="entry name" value="MANNITOL-1-PHOSPHATE 5-DEHYDROGENASE"/>
    <property type="match status" value="1"/>
</dbReference>
<dbReference type="Gene3D" id="3.40.50.720">
    <property type="entry name" value="NAD(P)-binding Rossmann-like Domain"/>
    <property type="match status" value="1"/>
</dbReference>
<dbReference type="SUPFAM" id="SSF51735">
    <property type="entry name" value="NAD(P)-binding Rossmann-fold domains"/>
    <property type="match status" value="1"/>
</dbReference>
<organism evidence="6 7">
    <name type="scientific">Megasphaera paucivorans</name>
    <dbReference type="NCBI Taxonomy" id="349095"/>
    <lineage>
        <taxon>Bacteria</taxon>
        <taxon>Bacillati</taxon>
        <taxon>Bacillota</taxon>
        <taxon>Negativicutes</taxon>
        <taxon>Veillonellales</taxon>
        <taxon>Veillonellaceae</taxon>
        <taxon>Megasphaera</taxon>
    </lineage>
</organism>
<dbReference type="GO" id="GO:0005829">
    <property type="term" value="C:cytosol"/>
    <property type="evidence" value="ECO:0007669"/>
    <property type="project" value="TreeGrafter"/>
</dbReference>
<dbReference type="AlphaFoldDB" id="A0A1G9SDH4"/>
<keyword evidence="1" id="KW-0560">Oxidoreductase</keyword>
<dbReference type="SUPFAM" id="SSF48179">
    <property type="entry name" value="6-phosphogluconate dehydrogenase C-terminal domain-like"/>
    <property type="match status" value="1"/>
</dbReference>
<dbReference type="InterPro" id="IPR013328">
    <property type="entry name" value="6PGD_dom2"/>
</dbReference>
<evidence type="ECO:0000259" key="5">
    <source>
        <dbReference type="Pfam" id="PF08125"/>
    </source>
</evidence>
<dbReference type="Gene3D" id="1.10.1040.10">
    <property type="entry name" value="N-(1-d-carboxylethyl)-l-norvaline Dehydrogenase, domain 2"/>
    <property type="match status" value="1"/>
</dbReference>
<accession>A0A1G9SDH4</accession>
<dbReference type="InterPro" id="IPR013118">
    <property type="entry name" value="Mannitol_DH_C"/>
</dbReference>
<feature type="domain" description="Mannitol dehydrogenase N-terminal" evidence="4">
    <location>
        <begin position="16"/>
        <end position="257"/>
    </location>
</feature>
<feature type="domain" description="Mannitol dehydrogenase C-terminal" evidence="5">
    <location>
        <begin position="272"/>
        <end position="473"/>
    </location>
</feature>
<evidence type="ECO:0000256" key="2">
    <source>
        <dbReference type="ARBA" id="ARBA00023027"/>
    </source>
</evidence>
<dbReference type="Proteomes" id="UP000199309">
    <property type="component" value="Unassembled WGS sequence"/>
</dbReference>
<keyword evidence="7" id="KW-1185">Reference proteome</keyword>
<dbReference type="RefSeq" id="WP_091648161.1">
    <property type="nucleotide sequence ID" value="NZ_FNHQ01000005.1"/>
</dbReference>
<dbReference type="STRING" id="349095.SAMN05660299_00684"/>
<gene>
    <name evidence="6" type="ORF">SAMN05660299_00684</name>
</gene>
<name>A0A1G9SDH4_9FIRM</name>
<dbReference type="EMBL" id="FNHQ01000005">
    <property type="protein sequence ID" value="SDM33528.1"/>
    <property type="molecule type" value="Genomic_DNA"/>
</dbReference>
<evidence type="ECO:0000256" key="1">
    <source>
        <dbReference type="ARBA" id="ARBA00023002"/>
    </source>
</evidence>
<proteinExistence type="predicted"/>
<dbReference type="PANTHER" id="PTHR30524:SF0">
    <property type="entry name" value="ALTRONATE OXIDOREDUCTASE-RELATED"/>
    <property type="match status" value="1"/>
</dbReference>
<evidence type="ECO:0000313" key="7">
    <source>
        <dbReference type="Proteomes" id="UP000199309"/>
    </source>
</evidence>
<evidence type="ECO:0000256" key="3">
    <source>
        <dbReference type="ARBA" id="ARBA00048615"/>
    </source>
</evidence>
<keyword evidence="2" id="KW-0520">NAD</keyword>
<dbReference type="OrthoDB" id="9768714at2"/>
<dbReference type="NCBIfam" id="NF002969">
    <property type="entry name" value="PRK03643.1"/>
    <property type="match status" value="1"/>
</dbReference>
<dbReference type="GO" id="GO:0019592">
    <property type="term" value="P:mannitol catabolic process"/>
    <property type="evidence" value="ECO:0007669"/>
    <property type="project" value="TreeGrafter"/>
</dbReference>
<sequence length="489" mass="54947">MKNVKDVSSRVSRPVKILQIGEGNFLRAFIEYGIDIANETLDYNGNVAMVVPRSPKKEAFDKQDNLYTVCLRGQKNGSVYRENRIITCVETVVSANYDFSGFLRLAHMDTLEFVISNTTDAGILFDDTDQPLPDTPANTFPGKLTQFLYERYRFFKGAADKALTMLPVELIDNNGEALKTCVFQYIDVWQMEADFRNWVDTKCAFVSTLVDRIVTGYPKEEEEIAAMYEELGYEDELLDIAEPFNSWVIGAASLKEKFPVSSPQWQVEFTDDLETYRERKIRILNGAHTSMVLGAYLAGKEYVGDCMADPVIRRQLDQSVYGEIIPTVHMSREKAEAFAADVYERFENPFVKHALLSISLNSIAKWKGRVLPTLKDSIAQTGRLPKWLTYSLAALLAFYRSEHKGDGCLIGNRGTAVYEIHDEPDNLAFVCTHAGLAAADYVRAMMAHASFWGEDLTRIAGLAEAVTAHLERMAEIGVKAHIAELGEQV</sequence>
<protein>
    <submittedName>
        <fullName evidence="6">Tagaturonate reductase</fullName>
    </submittedName>
</protein>
<dbReference type="Pfam" id="PF08125">
    <property type="entry name" value="Mannitol_dh_C"/>
    <property type="match status" value="1"/>
</dbReference>
<evidence type="ECO:0000313" key="6">
    <source>
        <dbReference type="EMBL" id="SDM33528.1"/>
    </source>
</evidence>
<comment type="catalytic activity">
    <reaction evidence="3">
        <text>D-mannitol 1-phosphate + NAD(+) = beta-D-fructose 6-phosphate + NADH + H(+)</text>
        <dbReference type="Rhea" id="RHEA:19661"/>
        <dbReference type="ChEBI" id="CHEBI:15378"/>
        <dbReference type="ChEBI" id="CHEBI:57540"/>
        <dbReference type="ChEBI" id="CHEBI:57634"/>
        <dbReference type="ChEBI" id="CHEBI:57945"/>
        <dbReference type="ChEBI" id="CHEBI:61381"/>
        <dbReference type="EC" id="1.1.1.17"/>
    </reaction>
</comment>
<dbReference type="InterPro" id="IPR036291">
    <property type="entry name" value="NAD(P)-bd_dom_sf"/>
</dbReference>
<dbReference type="GO" id="GO:0008926">
    <property type="term" value="F:mannitol-1-phosphate 5-dehydrogenase activity"/>
    <property type="evidence" value="ECO:0007669"/>
    <property type="project" value="UniProtKB-EC"/>
</dbReference>
<dbReference type="InterPro" id="IPR008927">
    <property type="entry name" value="6-PGluconate_DH-like_C_sf"/>
</dbReference>
<reference evidence="6 7" key="1">
    <citation type="submission" date="2016-10" db="EMBL/GenBank/DDBJ databases">
        <authorList>
            <person name="de Groot N.N."/>
        </authorList>
    </citation>
    <scope>NUCLEOTIDE SEQUENCE [LARGE SCALE GENOMIC DNA]</scope>
    <source>
        <strain evidence="6 7">DSM 16981</strain>
    </source>
</reference>